<accession>A0A6J7LA98</accession>
<dbReference type="EMBL" id="CAFBNR010000043">
    <property type="protein sequence ID" value="CAB4964735.1"/>
    <property type="molecule type" value="Genomic_DNA"/>
</dbReference>
<organism evidence="2">
    <name type="scientific">freshwater metagenome</name>
    <dbReference type="NCBI Taxonomy" id="449393"/>
    <lineage>
        <taxon>unclassified sequences</taxon>
        <taxon>metagenomes</taxon>
        <taxon>ecological metagenomes</taxon>
    </lineage>
</organism>
<evidence type="ECO:0000259" key="1">
    <source>
        <dbReference type="Pfam" id="PF00535"/>
    </source>
</evidence>
<dbReference type="SUPFAM" id="SSF53448">
    <property type="entry name" value="Nucleotide-diphospho-sugar transferases"/>
    <property type="match status" value="2"/>
</dbReference>
<dbReference type="AlphaFoldDB" id="A0A6J7LA98"/>
<dbReference type="PANTHER" id="PTHR43685">
    <property type="entry name" value="GLYCOSYLTRANSFERASE"/>
    <property type="match status" value="1"/>
</dbReference>
<proteinExistence type="predicted"/>
<reference evidence="2" key="1">
    <citation type="submission" date="2020-05" db="EMBL/GenBank/DDBJ databases">
        <authorList>
            <person name="Chiriac C."/>
            <person name="Salcher M."/>
            <person name="Ghai R."/>
            <person name="Kavagutti S V."/>
        </authorList>
    </citation>
    <scope>NUCLEOTIDE SEQUENCE</scope>
</reference>
<dbReference type="Pfam" id="PF00535">
    <property type="entry name" value="Glycos_transf_2"/>
    <property type="match status" value="2"/>
</dbReference>
<gene>
    <name evidence="2" type="ORF">UFOPK3879_00953</name>
</gene>
<dbReference type="PANTHER" id="PTHR43685:SF2">
    <property type="entry name" value="GLYCOSYLTRANSFERASE 2-LIKE DOMAIN-CONTAINING PROTEIN"/>
    <property type="match status" value="1"/>
</dbReference>
<protein>
    <submittedName>
        <fullName evidence="2">Unannotated protein</fullName>
    </submittedName>
</protein>
<feature type="domain" description="Glycosyltransferase 2-like" evidence="1">
    <location>
        <begin position="5"/>
        <end position="165"/>
    </location>
</feature>
<name>A0A6J7LA98_9ZZZZ</name>
<dbReference type="Gene3D" id="3.90.550.10">
    <property type="entry name" value="Spore Coat Polysaccharide Biosynthesis Protein SpsA, Chain A"/>
    <property type="match status" value="2"/>
</dbReference>
<dbReference type="InterPro" id="IPR050834">
    <property type="entry name" value="Glycosyltransf_2"/>
</dbReference>
<dbReference type="CDD" id="cd04184">
    <property type="entry name" value="GT2_RfbC_Mx_like"/>
    <property type="match status" value="1"/>
</dbReference>
<evidence type="ECO:0000313" key="2">
    <source>
        <dbReference type="EMBL" id="CAB4964735.1"/>
    </source>
</evidence>
<dbReference type="InterPro" id="IPR001173">
    <property type="entry name" value="Glyco_trans_2-like"/>
</dbReference>
<feature type="domain" description="Glycosyltransferase 2-like" evidence="1">
    <location>
        <begin position="261"/>
        <end position="447"/>
    </location>
</feature>
<dbReference type="GO" id="GO:0044010">
    <property type="term" value="P:single-species biofilm formation"/>
    <property type="evidence" value="ECO:0007669"/>
    <property type="project" value="TreeGrafter"/>
</dbReference>
<dbReference type="InterPro" id="IPR029044">
    <property type="entry name" value="Nucleotide-diphossugar_trans"/>
</dbReference>
<sequence>MPFFSIITPVYNPPADALLECIKSMRHQSFTDWEWCVVDDQSTHKHVQKILKRAMAKDSRIRVILRATNGGIVDASQDALDMATGEFVGLLDHDDTLDPEALAKVAAVLSANSDADYIYTDEDKINSSGQHYDLFRKPPFDQIRLRGQNYCCHFSVFRKTLLDDIGGFRPGFDGSQDYDLILRATERARSVVHIPEVLYHWRVVPGSTSGDSTAKPYAYEAGTRAIEQHFERAGTTAKVTKLQPGSYSHTFTHLPSSPLVSIVIPTTGAKFRVWGATVRMIEHLVANIVDMTTYDNFEIVVIDNPHAHPGYTVPFDQPNHGSRCRISVVGLTEPASFYEMCNIGFDHAQGETVIFMDENSKVTTPAWIEQFMGQMIDPEVGIVGPMILMDDGRIESSGISLQLTPHRIGWGKSSRDPGIWGNSAVARTVSGVTDTCFAVRRSVFHELGGFCPEFQQHGADLDFCCKARSLEYRVVWTPTVQVIHFGRHRLPIFDDPEDLLILTRRWKSYMDSEQYSLVGKDRPK</sequence>